<gene>
    <name evidence="2" type="ORF">BROSI_A1324</name>
</gene>
<comment type="caution">
    <text evidence="2">The sequence shown here is derived from an EMBL/GenBank/DDBJ whole genome shotgun (WGS) entry which is preliminary data.</text>
</comment>
<proteinExistence type="predicted"/>
<dbReference type="RefSeq" id="WP_052562909.1">
    <property type="nucleotide sequence ID" value="NZ_BAFN01000001.1"/>
</dbReference>
<keyword evidence="1" id="KW-0812">Transmembrane</keyword>
<keyword evidence="1" id="KW-0472">Membrane</keyword>
<feature type="transmembrane region" description="Helical" evidence="1">
    <location>
        <begin position="80"/>
        <end position="96"/>
    </location>
</feature>
<dbReference type="Proteomes" id="UP000032309">
    <property type="component" value="Unassembled WGS sequence"/>
</dbReference>
<keyword evidence="1" id="KW-1133">Transmembrane helix</keyword>
<dbReference type="EMBL" id="BAFN01000001">
    <property type="protein sequence ID" value="GAN32809.1"/>
    <property type="molecule type" value="Genomic_DNA"/>
</dbReference>
<organism evidence="2 3">
    <name type="scientific">Candidatus Brocadia sinica JPN1</name>
    <dbReference type="NCBI Taxonomy" id="1197129"/>
    <lineage>
        <taxon>Bacteria</taxon>
        <taxon>Pseudomonadati</taxon>
        <taxon>Planctomycetota</taxon>
        <taxon>Candidatus Brocadiia</taxon>
        <taxon>Candidatus Brocadiales</taxon>
        <taxon>Candidatus Brocadiaceae</taxon>
        <taxon>Candidatus Brocadia</taxon>
    </lineage>
</organism>
<feature type="transmembrane region" description="Helical" evidence="1">
    <location>
        <begin position="102"/>
        <end position="117"/>
    </location>
</feature>
<evidence type="ECO:0000313" key="2">
    <source>
        <dbReference type="EMBL" id="GAN32809.1"/>
    </source>
</evidence>
<feature type="transmembrane region" description="Helical" evidence="1">
    <location>
        <begin position="5"/>
        <end position="25"/>
    </location>
</feature>
<accession>A0ABQ0JVK3</accession>
<sequence>MKLRLFPSIVIFLSSYSPLALILIVKDFDLNSYPFKHPYFAFGVLIIAILSVVALFFVIKNIKSGFHIKIEKISNCSNELINYTIPYIVSFLGLDLSRLHDIAAFSIFMILLCLLTIKTQSLFINPILAVWGYGLYDIQFTENNVLKNGIFLSKHDLSIGKSYRIQKLSKFMYIITGIIEEGQNE</sequence>
<protein>
    <submittedName>
        <fullName evidence="2">Uncharacterized protein</fullName>
    </submittedName>
</protein>
<reference evidence="3" key="1">
    <citation type="journal article" date="2015" name="Genome Announc.">
        <title>Draft Genome Sequence of an Anaerobic Ammonium-Oxidizing Bacterium, "Candidatus Brocadia sinica".</title>
        <authorList>
            <person name="Oshiki M."/>
            <person name="Shinyako-Hata K."/>
            <person name="Satoh H."/>
            <person name="Okabe S."/>
        </authorList>
    </citation>
    <scope>NUCLEOTIDE SEQUENCE [LARGE SCALE GENOMIC DNA]</scope>
    <source>
        <strain evidence="3">JPN1</strain>
    </source>
</reference>
<evidence type="ECO:0000313" key="3">
    <source>
        <dbReference type="Proteomes" id="UP000032309"/>
    </source>
</evidence>
<evidence type="ECO:0000256" key="1">
    <source>
        <dbReference type="SAM" id="Phobius"/>
    </source>
</evidence>
<name>A0ABQ0JVK3_9BACT</name>
<feature type="transmembrane region" description="Helical" evidence="1">
    <location>
        <begin position="37"/>
        <end position="59"/>
    </location>
</feature>
<keyword evidence="3" id="KW-1185">Reference proteome</keyword>